<keyword evidence="7" id="KW-1185">Reference proteome</keyword>
<dbReference type="SUPFAM" id="SSF52540">
    <property type="entry name" value="P-loop containing nucleoside triphosphate hydrolases"/>
    <property type="match status" value="1"/>
</dbReference>
<dbReference type="PANTHER" id="PTHR32114">
    <property type="entry name" value="ABC TRANSPORTER ABCH.3"/>
    <property type="match status" value="1"/>
</dbReference>
<evidence type="ECO:0000313" key="7">
    <source>
        <dbReference type="Proteomes" id="UP000265643"/>
    </source>
</evidence>
<feature type="coiled-coil region" evidence="4">
    <location>
        <begin position="293"/>
        <end position="470"/>
    </location>
</feature>
<protein>
    <recommendedName>
        <fullName evidence="3">Nuclease SbcCD subunit C</fullName>
    </recommendedName>
</protein>
<dbReference type="InterPro" id="IPR027417">
    <property type="entry name" value="P-loop_NTPase"/>
</dbReference>
<dbReference type="Proteomes" id="UP000265643">
    <property type="component" value="Unassembled WGS sequence"/>
</dbReference>
<feature type="coiled-coil region" evidence="4">
    <location>
        <begin position="229"/>
        <end position="267"/>
    </location>
</feature>
<evidence type="ECO:0000256" key="4">
    <source>
        <dbReference type="SAM" id="Coils"/>
    </source>
</evidence>
<evidence type="ECO:0000256" key="1">
    <source>
        <dbReference type="ARBA" id="ARBA00006930"/>
    </source>
</evidence>
<dbReference type="Pfam" id="PF13558">
    <property type="entry name" value="SbcC_Walker_B"/>
    <property type="match status" value="1"/>
</dbReference>
<feature type="compositionally biased region" description="Basic and acidic residues" evidence="5">
    <location>
        <begin position="677"/>
        <end position="695"/>
    </location>
</feature>
<feature type="region of interest" description="Disordered" evidence="5">
    <location>
        <begin position="736"/>
        <end position="762"/>
    </location>
</feature>
<evidence type="ECO:0000256" key="2">
    <source>
        <dbReference type="ARBA" id="ARBA00011322"/>
    </source>
</evidence>
<comment type="caution">
    <text evidence="6">The sequence shown here is derived from an EMBL/GenBank/DDBJ whole genome shotgun (WGS) entry which is preliminary data.</text>
</comment>
<comment type="subunit">
    <text evidence="2">Heterodimer of SbcC and SbcD.</text>
</comment>
<feature type="region of interest" description="Disordered" evidence="5">
    <location>
        <begin position="667"/>
        <end position="695"/>
    </location>
</feature>
<dbReference type="PANTHER" id="PTHR32114:SF2">
    <property type="entry name" value="ABC TRANSPORTER ABCH.3"/>
    <property type="match status" value="1"/>
</dbReference>
<keyword evidence="4" id="KW-0175">Coiled coil</keyword>
<dbReference type="Gene3D" id="3.40.50.300">
    <property type="entry name" value="P-loop containing nucleotide triphosphate hydrolases"/>
    <property type="match status" value="2"/>
</dbReference>
<proteinExistence type="inferred from homology"/>
<dbReference type="EMBL" id="BHGK01000005">
    <property type="protein sequence ID" value="GCA68477.1"/>
    <property type="molecule type" value="Genomic_DNA"/>
</dbReference>
<organism evidence="6 7">
    <name type="scientific">Mediterraneibacter butyricigenes</name>
    <dbReference type="NCBI Taxonomy" id="2316025"/>
    <lineage>
        <taxon>Bacteria</taxon>
        <taxon>Bacillati</taxon>
        <taxon>Bacillota</taxon>
        <taxon>Clostridia</taxon>
        <taxon>Lachnospirales</taxon>
        <taxon>Lachnospiraceae</taxon>
        <taxon>Mediterraneibacter</taxon>
    </lineage>
</organism>
<gene>
    <name evidence="6" type="primary">sbcC</name>
    <name evidence="6" type="ORF">KGMB01110_29130</name>
</gene>
<sequence length="1083" mass="126288">MKPVRLTMQAFGSYGKKTVIDFTVPNQNLFLITGDTGAGKTTIFDAMVFAIYGQASSVMNRKEGTELQSQYADPQAEPFVEFVFLEKEGEREAEYTVRRIPKHIRPKQRGKGMVDVSASLTLWMPDGTEYPQKEAQKKIEEIVGLTREQFMQIAMIAQGEFMELLRAKSEDKKPIFRKLFHTDRYQQIVEDLGERKREKEKNLGILKTFCQAEIGHLVLPALEDPQKTLKNQGAEVSETQGNLQEAEKEQRENLQRLRELKEKILKSDQLSIVDLEELMERLEGMNGWLSDKKKEAELAWKMAEEERNRAETAWVQGEETEKRFVQYEQVKTEKERQNQRLKEDAEKEEKGAEILAAWEIKNAWEQYEEVLKRKETIEKSMEKLQRLLPGLKENLELAERQLTESKTRWQSEANTFAKTEEQVHQALKILEELSENRTKEKNCQTQNKELEEKEALLLKQQEEQKKETEQWKEVQEATAQAEVLAEQWKLKREIYENRKKDAMLLETLEIECLQGKEKLEEQRKCYEKAREQYLIKNQQFLEIQSRFFDAQAGILAKEKLIPGSPCPVCGSLTHPSPCILEPEEEELTREQVKQYQDQVQEAQKKMAKESEKAAKLESHQQAKEAERLLKQEELRNQGVFYTAGKGKEWLKEEAQKLNEERKNIREQLQSARQAKQKLKELEEEKERQETEQKTLAEERVRLKTEYEKVRERIEELEKENIFEYRESALKHLNLQKRKTETAREQYEKQEKTEKQLRSEKEEKETLLKEFENRLPLEKERSTELQKRYEEMLTASGKSEKTWKNLTEMYTRIQGTEYQKEAREAAKTASALEAALKTAKESLEGKKRPDRDALLEQKEIQTKKAQLSGEDFQTLRRMYETDQTVYHTLNPKLAERQELLKELQAVSHLYLTLAGKVSGARMDIETYVQRYYLEQILYSANEKFYQMSAGQYELRLCDLEKAGIGKNRGLDLMVYSNVTGKEREIRTLSGGESFMAALSLALGMADQIQESSAAINLDILFIDEGFGSLDEHSRNQAVKVLQQLAGGSKLIGIISHVSELKQEIEDQLIVEKTESGSNVRWQIS</sequence>
<evidence type="ECO:0000313" key="6">
    <source>
        <dbReference type="EMBL" id="GCA68477.1"/>
    </source>
</evidence>
<feature type="compositionally biased region" description="Basic and acidic residues" evidence="5">
    <location>
        <begin position="737"/>
        <end position="762"/>
    </location>
</feature>
<accession>A0A391P4K3</accession>
<comment type="similarity">
    <text evidence="1">Belongs to the SMC family. SbcC subfamily.</text>
</comment>
<dbReference type="Pfam" id="PF13555">
    <property type="entry name" value="AAA_29"/>
    <property type="match status" value="1"/>
</dbReference>
<dbReference type="RefSeq" id="WP_119299353.1">
    <property type="nucleotide sequence ID" value="NZ_BHGK01000005.1"/>
</dbReference>
<evidence type="ECO:0000256" key="3">
    <source>
        <dbReference type="ARBA" id="ARBA00013368"/>
    </source>
</evidence>
<dbReference type="AlphaFoldDB" id="A0A391P4K3"/>
<reference evidence="7" key="1">
    <citation type="submission" date="2018-09" db="EMBL/GenBank/DDBJ databases">
        <title>Draft Genome Sequence of Mediterraneibacter sp. KCTC 15684.</title>
        <authorList>
            <person name="Kim J.S."/>
            <person name="Han K.I."/>
            <person name="Suh M.K."/>
            <person name="Lee K.C."/>
            <person name="Eom M.K."/>
            <person name="Lee J.H."/>
            <person name="Park S.H."/>
            <person name="Kang S.W."/>
            <person name="Park J.E."/>
            <person name="Oh B.S."/>
            <person name="Yu S.Y."/>
            <person name="Choi S.H."/>
            <person name="Lee D.H."/>
            <person name="Yoon H."/>
            <person name="Kim B."/>
            <person name="Yang S.J."/>
            <person name="Lee J.S."/>
        </authorList>
    </citation>
    <scope>NUCLEOTIDE SEQUENCE [LARGE SCALE GENOMIC DNA]</scope>
    <source>
        <strain evidence="7">KCTC 15684</strain>
    </source>
</reference>
<evidence type="ECO:0000256" key="5">
    <source>
        <dbReference type="SAM" id="MobiDB-lite"/>
    </source>
</evidence>
<name>A0A391P4K3_9FIRM</name>